<proteinExistence type="predicted"/>
<dbReference type="Proteomes" id="UP000033067">
    <property type="component" value="Chromosome"/>
</dbReference>
<evidence type="ECO:0000313" key="1">
    <source>
        <dbReference type="EMBL" id="AKC85916.1"/>
    </source>
</evidence>
<accession>A0A0E3ULZ1</accession>
<protein>
    <submittedName>
        <fullName evidence="1">Uncharacterized protein</fullName>
    </submittedName>
</protein>
<dbReference type="PATRIC" id="fig|314722.6.peg.672"/>
<sequence length="153" mass="16758">MKPYLHTGGNYAHFHWNLDSSVGRGGQNSNPCDVSYLQWYYALAAAHPNTPEERKVVYRKVRITGTCAGTDADPLVGAIIAHQRHLKHPQVDGRVSVARGTGFVGTSGFFILRIGARLAHMHPRAWPRLDLIPGCPPLVAQAVQNAVPFLPTD</sequence>
<evidence type="ECO:0000313" key="2">
    <source>
        <dbReference type="Proteomes" id="UP000033067"/>
    </source>
</evidence>
<name>A0A0E3ULZ1_9GAMM</name>
<dbReference type="EMBL" id="CP011144">
    <property type="protein sequence ID" value="AKC85916.1"/>
    <property type="molecule type" value="Genomic_DNA"/>
</dbReference>
<dbReference type="OrthoDB" id="8444752at2"/>
<dbReference type="KEGG" id="psuw:WQ53_03215"/>
<organism evidence="1 2">
    <name type="scientific">Pseudoxanthomonas suwonensis</name>
    <dbReference type="NCBI Taxonomy" id="314722"/>
    <lineage>
        <taxon>Bacteria</taxon>
        <taxon>Pseudomonadati</taxon>
        <taxon>Pseudomonadota</taxon>
        <taxon>Gammaproteobacteria</taxon>
        <taxon>Lysobacterales</taxon>
        <taxon>Lysobacteraceae</taxon>
        <taxon>Pseudoxanthomonas</taxon>
    </lineage>
</organism>
<dbReference type="RefSeq" id="WP_052630348.1">
    <property type="nucleotide sequence ID" value="NZ_CP011144.1"/>
</dbReference>
<reference evidence="1 2" key="1">
    <citation type="journal article" date="2015" name="Genome Announc.">
        <title>Complete Genome Sequence of Pseudoxanthomonas suwonensis Strain J1, a Cellulose-Degrading Bacterium Isolated from Leaf- and Wood-Enriched Soil.</title>
        <authorList>
            <person name="Hou L."/>
            <person name="Jiang J."/>
            <person name="Xu Z."/>
            <person name="Zhou Y."/>
            <person name="Leung F.C."/>
        </authorList>
    </citation>
    <scope>NUCLEOTIDE SEQUENCE [LARGE SCALE GENOMIC DNA]</scope>
    <source>
        <strain evidence="1 2">J1</strain>
    </source>
</reference>
<gene>
    <name evidence="1" type="ORF">WQ53_03215</name>
</gene>
<dbReference type="AlphaFoldDB" id="A0A0E3ULZ1"/>
<keyword evidence="2" id="KW-1185">Reference proteome</keyword>